<feature type="transmembrane region" description="Helical" evidence="1">
    <location>
        <begin position="158"/>
        <end position="176"/>
    </location>
</feature>
<dbReference type="Proteomes" id="UP001302806">
    <property type="component" value="Chromosome"/>
</dbReference>
<feature type="transmembrane region" description="Helical" evidence="1">
    <location>
        <begin position="401"/>
        <end position="417"/>
    </location>
</feature>
<evidence type="ECO:0000313" key="2">
    <source>
        <dbReference type="EMBL" id="WNH08601.1"/>
    </source>
</evidence>
<feature type="transmembrane region" description="Helical" evidence="1">
    <location>
        <begin position="118"/>
        <end position="138"/>
    </location>
</feature>
<evidence type="ECO:0000313" key="3">
    <source>
        <dbReference type="Proteomes" id="UP001302806"/>
    </source>
</evidence>
<feature type="transmembrane region" description="Helical" evidence="1">
    <location>
        <begin position="228"/>
        <end position="246"/>
    </location>
</feature>
<feature type="transmembrane region" description="Helical" evidence="1">
    <location>
        <begin position="20"/>
        <end position="46"/>
    </location>
</feature>
<feature type="transmembrane region" description="Helical" evidence="1">
    <location>
        <begin position="188"/>
        <end position="216"/>
    </location>
</feature>
<feature type="transmembrane region" description="Helical" evidence="1">
    <location>
        <begin position="58"/>
        <end position="78"/>
    </location>
</feature>
<name>A0ABY9XRP9_9FLAO</name>
<protein>
    <recommendedName>
        <fullName evidence="4">O-antigen ligase</fullName>
    </recommendedName>
</protein>
<proteinExistence type="predicted"/>
<dbReference type="EMBL" id="CP134537">
    <property type="protein sequence ID" value="WNH08601.1"/>
    <property type="molecule type" value="Genomic_DNA"/>
</dbReference>
<accession>A0ABY9XRP9</accession>
<dbReference type="PANTHER" id="PTHR37422:SF13">
    <property type="entry name" value="LIPOPOLYSACCHARIDE BIOSYNTHESIS PROTEIN PA4999-RELATED"/>
    <property type="match status" value="1"/>
</dbReference>
<reference evidence="2 3" key="1">
    <citation type="submission" date="2023-09" db="EMBL/GenBank/DDBJ databases">
        <title>Thalassobella suaedae gen. nov., sp. nov., a marine bacterium of the family Flavobacteriaceae isolated from a halophyte Suaeda japonica.</title>
        <authorList>
            <person name="Lee S.Y."/>
            <person name="Hwang C.Y."/>
        </authorList>
    </citation>
    <scope>NUCLEOTIDE SEQUENCE [LARGE SCALE GENOMIC DNA]</scope>
    <source>
        <strain evidence="2 3">HL-DH14</strain>
    </source>
</reference>
<keyword evidence="1" id="KW-0472">Membrane</keyword>
<feature type="transmembrane region" description="Helical" evidence="1">
    <location>
        <begin position="343"/>
        <end position="369"/>
    </location>
</feature>
<dbReference type="InterPro" id="IPR051533">
    <property type="entry name" value="WaaL-like"/>
</dbReference>
<sequence>MNIKNLLIPNNWKIREGLLCLISVTLLFKLNYGNIAIIIAIIYNIFFFERKNLNKFKTIAFIFPAVLFVITVLSSILSKDYIKGLKHTDLELLALLILIIIINHKIEKQIITKIFICFYYASVLSTIILLFNFVLRLSSGKTVEDIIFHDFTVLYDQHPVYFGMFLSLSLFSKIFFQKVNKIKFLYFFLNCILVLGIILCSSKVLLVFNSIFYLIYFYFKIKSKEKKFFYLILTLSLVFGIFKISFINKRFKEGLVFNSKMFYFEPTNDFSKKTTFSYEDKINISDLELRYIFGKIGLFHLVKDNKLWFGYGQGDVQNYLDYYFMSYNLAPNWYEKFNIHNQYLHVLITYGLFTLLFFLFYLFYCLYIAIKHKDILYLFFLGMTLIVFIFEVVLVRNKGIVFFYFFNTLFLFKYINFENRNIRY</sequence>
<evidence type="ECO:0000256" key="1">
    <source>
        <dbReference type="SAM" id="Phobius"/>
    </source>
</evidence>
<dbReference type="PANTHER" id="PTHR37422">
    <property type="entry name" value="TEICHURONIC ACID BIOSYNTHESIS PROTEIN TUAE"/>
    <property type="match status" value="1"/>
</dbReference>
<organism evidence="2 3">
    <name type="scientific">Thalassobellus suaedae</name>
    <dbReference type="NCBI Taxonomy" id="3074124"/>
    <lineage>
        <taxon>Bacteria</taxon>
        <taxon>Pseudomonadati</taxon>
        <taxon>Bacteroidota</taxon>
        <taxon>Flavobacteriia</taxon>
        <taxon>Flavobacteriales</taxon>
        <taxon>Flavobacteriaceae</taxon>
        <taxon>Thalassobellus</taxon>
    </lineage>
</organism>
<evidence type="ECO:0008006" key="4">
    <source>
        <dbReference type="Google" id="ProtNLM"/>
    </source>
</evidence>
<feature type="transmembrane region" description="Helical" evidence="1">
    <location>
        <begin position="375"/>
        <end position="394"/>
    </location>
</feature>
<dbReference type="RefSeq" id="WP_415865229.1">
    <property type="nucleotide sequence ID" value="NZ_CP134537.1"/>
</dbReference>
<keyword evidence="1" id="KW-0812">Transmembrane</keyword>
<keyword evidence="1" id="KW-1133">Transmembrane helix</keyword>
<gene>
    <name evidence="2" type="ORF">RHP51_16095</name>
</gene>